<evidence type="ECO:0000259" key="1">
    <source>
        <dbReference type="Pfam" id="PF04218"/>
    </source>
</evidence>
<keyword evidence="3" id="KW-1185">Reference proteome</keyword>
<dbReference type="Proteomes" id="UP000828390">
    <property type="component" value="Unassembled WGS sequence"/>
</dbReference>
<reference evidence="2" key="2">
    <citation type="submission" date="2020-11" db="EMBL/GenBank/DDBJ databases">
        <authorList>
            <person name="McCartney M.A."/>
            <person name="Auch B."/>
            <person name="Kono T."/>
            <person name="Mallez S."/>
            <person name="Becker A."/>
            <person name="Gohl D.M."/>
            <person name="Silverstein K.A.T."/>
            <person name="Koren S."/>
            <person name="Bechman K.B."/>
            <person name="Herman A."/>
            <person name="Abrahante J.E."/>
            <person name="Garbe J."/>
        </authorList>
    </citation>
    <scope>NUCLEOTIDE SEQUENCE</scope>
    <source>
        <strain evidence="2">Duluth1</strain>
        <tissue evidence="2">Whole animal</tissue>
    </source>
</reference>
<accession>A0A9D4KZR9</accession>
<reference evidence="2" key="1">
    <citation type="journal article" date="2019" name="bioRxiv">
        <title>The Genome of the Zebra Mussel, Dreissena polymorpha: A Resource for Invasive Species Research.</title>
        <authorList>
            <person name="McCartney M.A."/>
            <person name="Auch B."/>
            <person name="Kono T."/>
            <person name="Mallez S."/>
            <person name="Zhang Y."/>
            <person name="Obille A."/>
            <person name="Becker A."/>
            <person name="Abrahante J.E."/>
            <person name="Garbe J."/>
            <person name="Badalamenti J.P."/>
            <person name="Herman A."/>
            <person name="Mangelson H."/>
            <person name="Liachko I."/>
            <person name="Sullivan S."/>
            <person name="Sone E.D."/>
            <person name="Koren S."/>
            <person name="Silverstein K.A.T."/>
            <person name="Beckman K.B."/>
            <person name="Gohl D.M."/>
        </authorList>
    </citation>
    <scope>NUCLEOTIDE SEQUENCE</scope>
    <source>
        <strain evidence="2">Duluth1</strain>
        <tissue evidence="2">Whole animal</tissue>
    </source>
</reference>
<dbReference type="InterPro" id="IPR036388">
    <property type="entry name" value="WH-like_DNA-bd_sf"/>
</dbReference>
<dbReference type="Pfam" id="PF04218">
    <property type="entry name" value="CENP-B_N"/>
    <property type="match status" value="1"/>
</dbReference>
<evidence type="ECO:0000313" key="2">
    <source>
        <dbReference type="EMBL" id="KAH3847886.1"/>
    </source>
</evidence>
<evidence type="ECO:0000313" key="3">
    <source>
        <dbReference type="Proteomes" id="UP000828390"/>
    </source>
</evidence>
<dbReference type="SUPFAM" id="SSF46689">
    <property type="entry name" value="Homeodomain-like"/>
    <property type="match status" value="1"/>
</dbReference>
<comment type="caution">
    <text evidence="2">The sequence shown here is derived from an EMBL/GenBank/DDBJ whole genome shotgun (WGS) entry which is preliminary data.</text>
</comment>
<feature type="domain" description="HTH psq-type" evidence="1">
    <location>
        <begin position="7"/>
        <end position="35"/>
    </location>
</feature>
<proteinExistence type="predicted"/>
<dbReference type="InterPro" id="IPR007889">
    <property type="entry name" value="HTH_Psq"/>
</dbReference>
<sequence length="60" mass="6799">MSLRSGEVQVSVSRDLNIAESTLRGWLKDEAKLRSSQRTWTVNSLSGKASKPLRIPSWKR</sequence>
<dbReference type="EMBL" id="JAIWYP010000003">
    <property type="protein sequence ID" value="KAH3847886.1"/>
    <property type="molecule type" value="Genomic_DNA"/>
</dbReference>
<dbReference type="AlphaFoldDB" id="A0A9D4KZR9"/>
<name>A0A9D4KZR9_DREPO</name>
<dbReference type="GO" id="GO:0003677">
    <property type="term" value="F:DNA binding"/>
    <property type="evidence" value="ECO:0007669"/>
    <property type="project" value="InterPro"/>
</dbReference>
<gene>
    <name evidence="2" type="ORF">DPMN_090221</name>
</gene>
<dbReference type="Gene3D" id="1.10.10.10">
    <property type="entry name" value="Winged helix-like DNA-binding domain superfamily/Winged helix DNA-binding domain"/>
    <property type="match status" value="1"/>
</dbReference>
<protein>
    <recommendedName>
        <fullName evidence="1">HTH psq-type domain-containing protein</fullName>
    </recommendedName>
</protein>
<organism evidence="2 3">
    <name type="scientific">Dreissena polymorpha</name>
    <name type="common">Zebra mussel</name>
    <name type="synonym">Mytilus polymorpha</name>
    <dbReference type="NCBI Taxonomy" id="45954"/>
    <lineage>
        <taxon>Eukaryota</taxon>
        <taxon>Metazoa</taxon>
        <taxon>Spiralia</taxon>
        <taxon>Lophotrochozoa</taxon>
        <taxon>Mollusca</taxon>
        <taxon>Bivalvia</taxon>
        <taxon>Autobranchia</taxon>
        <taxon>Heteroconchia</taxon>
        <taxon>Euheterodonta</taxon>
        <taxon>Imparidentia</taxon>
        <taxon>Neoheterodontei</taxon>
        <taxon>Myida</taxon>
        <taxon>Dreissenoidea</taxon>
        <taxon>Dreissenidae</taxon>
        <taxon>Dreissena</taxon>
    </lineage>
</organism>
<dbReference type="InterPro" id="IPR009057">
    <property type="entry name" value="Homeodomain-like_sf"/>
</dbReference>